<accession>A0ABQ4K958</accession>
<keyword evidence="2" id="KW-1185">Reference proteome</keyword>
<protein>
    <recommendedName>
        <fullName evidence="3">YtzH-like protein</fullName>
    </recommendedName>
</protein>
<evidence type="ECO:0000313" key="2">
    <source>
        <dbReference type="Proteomes" id="UP000680279"/>
    </source>
</evidence>
<reference evidence="1 2" key="1">
    <citation type="submission" date="2021-03" db="EMBL/GenBank/DDBJ databases">
        <title>Antimicrobial resistance genes in bacteria isolated from Japanese honey, and their potential for conferring macrolide and lincosamide resistance in the American foulbrood pathogen Paenibacillus larvae.</title>
        <authorList>
            <person name="Okamoto M."/>
            <person name="Kumagai M."/>
            <person name="Kanamori H."/>
            <person name="Takamatsu D."/>
        </authorList>
    </citation>
    <scope>NUCLEOTIDE SEQUENCE [LARGE SCALE GENOMIC DNA]</scope>
    <source>
        <strain evidence="1 2">J1TS3</strain>
    </source>
</reference>
<dbReference type="Pfam" id="PF14165">
    <property type="entry name" value="YtzH"/>
    <property type="match status" value="1"/>
</dbReference>
<name>A0ABQ4K958_9BACI</name>
<organism evidence="1 2">
    <name type="scientific">Siminovitchia fordii</name>
    <dbReference type="NCBI Taxonomy" id="254759"/>
    <lineage>
        <taxon>Bacteria</taxon>
        <taxon>Bacillati</taxon>
        <taxon>Bacillota</taxon>
        <taxon>Bacilli</taxon>
        <taxon>Bacillales</taxon>
        <taxon>Bacillaceae</taxon>
        <taxon>Siminovitchia</taxon>
    </lineage>
</organism>
<gene>
    <name evidence="1" type="ORF">J1TS3_28270</name>
</gene>
<sequence length="92" mass="10687">MSLSYQNQIDLLKDIMVNHLEDSQGSVSECRQIERLVKSLLTNQNIHHKLAPVLEEIYLYCQTGSQTADLESHIDSHQRHLSQWIGHIDQYT</sequence>
<comment type="caution">
    <text evidence="1">The sequence shown here is derived from an EMBL/GenBank/DDBJ whole genome shotgun (WGS) entry which is preliminary data.</text>
</comment>
<dbReference type="InterPro" id="IPR025547">
    <property type="entry name" value="YtzH"/>
</dbReference>
<evidence type="ECO:0000313" key="1">
    <source>
        <dbReference type="EMBL" id="GIN21693.1"/>
    </source>
</evidence>
<evidence type="ECO:0008006" key="3">
    <source>
        <dbReference type="Google" id="ProtNLM"/>
    </source>
</evidence>
<dbReference type="Proteomes" id="UP000680279">
    <property type="component" value="Unassembled WGS sequence"/>
</dbReference>
<dbReference type="RefSeq" id="WP_018707392.1">
    <property type="nucleotide sequence ID" value="NZ_BOQT01000010.1"/>
</dbReference>
<dbReference type="EMBL" id="BOQT01000010">
    <property type="protein sequence ID" value="GIN21693.1"/>
    <property type="molecule type" value="Genomic_DNA"/>
</dbReference>
<proteinExistence type="predicted"/>